<accession>A0A191ZT65</accession>
<evidence type="ECO:0000313" key="4">
    <source>
        <dbReference type="Proteomes" id="UP000078572"/>
    </source>
</evidence>
<feature type="domain" description="SMEK" evidence="2">
    <location>
        <begin position="10"/>
        <end position="150"/>
    </location>
</feature>
<feature type="region of interest" description="Disordered" evidence="1">
    <location>
        <begin position="463"/>
        <end position="485"/>
    </location>
</feature>
<dbReference type="NCBIfam" id="NF033859">
    <property type="entry name" value="SMEK_N"/>
    <property type="match status" value="1"/>
</dbReference>
<evidence type="ECO:0000259" key="2">
    <source>
        <dbReference type="Pfam" id="PF21941"/>
    </source>
</evidence>
<organism evidence="3 4">
    <name type="scientific">Ralstonia insidiosa</name>
    <dbReference type="NCBI Taxonomy" id="190721"/>
    <lineage>
        <taxon>Bacteria</taxon>
        <taxon>Pseudomonadati</taxon>
        <taxon>Pseudomonadota</taxon>
        <taxon>Betaproteobacteria</taxon>
        <taxon>Burkholderiales</taxon>
        <taxon>Burkholderiaceae</taxon>
        <taxon>Ralstonia</taxon>
    </lineage>
</organism>
<dbReference type="InterPro" id="IPR047740">
    <property type="entry name" value="SMEK_dom"/>
</dbReference>
<gene>
    <name evidence="3" type="ORF">A9Y76_01785</name>
</gene>
<dbReference type="AlphaFoldDB" id="A0A191ZT65"/>
<reference evidence="4" key="1">
    <citation type="submission" date="2016-06" db="EMBL/GenBank/DDBJ databases">
        <authorList>
            <person name="Xu Y."/>
            <person name="Nagy A."/>
            <person name="Yan X."/>
            <person name="Kim S.W."/>
            <person name="Haley B."/>
            <person name="Liu N.T."/>
            <person name="Nou X."/>
        </authorList>
    </citation>
    <scope>NUCLEOTIDE SEQUENCE [LARGE SCALE GENOMIC DNA]</scope>
    <source>
        <strain evidence="4">ATCC 49129</strain>
    </source>
</reference>
<evidence type="ECO:0000313" key="3">
    <source>
        <dbReference type="EMBL" id="ANJ71289.1"/>
    </source>
</evidence>
<dbReference type="GeneID" id="61524737"/>
<evidence type="ECO:0000256" key="1">
    <source>
        <dbReference type="SAM" id="MobiDB-lite"/>
    </source>
</evidence>
<keyword evidence="4" id="KW-1185">Reference proteome</keyword>
<sequence length="485" mass="55275">MKHLDLLNEFRDLMAQLEKQVEASSAMGSFDIHKVSEGLVLGVLRELYGWTGLRNLNATEKANFPGIDLADDHAGVAVQVTGTPTLDKIKTTIETFLKHGLEKRYRRLITYVLVRKQSSYSKDAIERAANGKIAFNSADDIVDMRDICAQAANVEPLRLSAALEVVRAYMRGGVAAGLAEKDFDPPSSVTERANLNLLEVYFPQSLYIADLRDDITPASKSIRNQRKHIRETLLQMNLRVPSGYEVSGRQLITFLPLDDSQGPFARLVDLGTVTPLRPHEFHGIDEDRERIFKSLLRFTLQQKLYQHRVQWMHEDNLFAFLPHNDADLLREETWTGHKKATRRVYERKINKNDSSRTFICKHFAFAADFLLNEGRWYIALTPDWYFSHGDNYRRSVYADKSLTWLKKTEVNRTVSDHFRFLTSWLTALDQEDLFAAASAPAPTLTFGDTVSFANHPALPDETWLPLRDTSEDNENSPIKGLFDAP</sequence>
<dbReference type="OrthoDB" id="789223at2"/>
<name>A0A191ZT65_9RALS</name>
<dbReference type="EMBL" id="CP016022">
    <property type="protein sequence ID" value="ANJ71289.1"/>
    <property type="molecule type" value="Genomic_DNA"/>
</dbReference>
<proteinExistence type="predicted"/>
<dbReference type="RefSeq" id="WP_064801522.1">
    <property type="nucleotide sequence ID" value="NZ_CP016022.1"/>
</dbReference>
<dbReference type="Pfam" id="PF21941">
    <property type="entry name" value="SMEK_N"/>
    <property type="match status" value="1"/>
</dbReference>
<dbReference type="Proteomes" id="UP000078572">
    <property type="component" value="Chromosome 1"/>
</dbReference>
<protein>
    <recommendedName>
        <fullName evidence="2">SMEK domain-containing protein</fullName>
    </recommendedName>
</protein>